<feature type="transmembrane region" description="Helical" evidence="8">
    <location>
        <begin position="108"/>
        <end position="127"/>
    </location>
</feature>
<evidence type="ECO:0000256" key="2">
    <source>
        <dbReference type="ARBA" id="ARBA00009033"/>
    </source>
</evidence>
<keyword evidence="4 8" id="KW-0812">Transmembrane</keyword>
<keyword evidence="13" id="KW-1185">Reference proteome</keyword>
<feature type="transmembrane region" description="Helical" evidence="8">
    <location>
        <begin position="305"/>
        <end position="327"/>
    </location>
</feature>
<dbReference type="AlphaFoldDB" id="A0A0A1TN00"/>
<feature type="transmembrane region" description="Helical" evidence="8">
    <location>
        <begin position="210"/>
        <end position="230"/>
    </location>
</feature>
<organism evidence="12 13">
    <name type="scientific">[Torrubiella] hemipterigena</name>
    <dbReference type="NCBI Taxonomy" id="1531966"/>
    <lineage>
        <taxon>Eukaryota</taxon>
        <taxon>Fungi</taxon>
        <taxon>Dikarya</taxon>
        <taxon>Ascomycota</taxon>
        <taxon>Pezizomycotina</taxon>
        <taxon>Sordariomycetes</taxon>
        <taxon>Hypocreomycetidae</taxon>
        <taxon>Hypocreales</taxon>
        <taxon>Clavicipitaceae</taxon>
        <taxon>Clavicipitaceae incertae sedis</taxon>
        <taxon>'Torrubiella' clade</taxon>
    </lineage>
</organism>
<reference evidence="12 13" key="1">
    <citation type="journal article" date="2015" name="Genome Announc.">
        <title>Draft Genome Sequence and Gene Annotation of the Entomopathogenic Fungus Verticillium hemipterigenum.</title>
        <authorList>
            <person name="Horn F."/>
            <person name="Habel A."/>
            <person name="Scharf D.H."/>
            <person name="Dworschak J."/>
            <person name="Brakhage A.A."/>
            <person name="Guthke R."/>
            <person name="Hertweck C."/>
            <person name="Linde J."/>
        </authorList>
    </citation>
    <scope>NUCLEOTIDE SEQUENCE [LARGE SCALE GENOMIC DNA]</scope>
</reference>
<dbReference type="Proteomes" id="UP000039046">
    <property type="component" value="Unassembled WGS sequence"/>
</dbReference>
<feature type="transmembrane region" description="Helical" evidence="8">
    <location>
        <begin position="537"/>
        <end position="557"/>
    </location>
</feature>
<feature type="domain" description="Concentrative nucleoside transporter C-terminal" evidence="10">
    <location>
        <begin position="376"/>
        <end position="592"/>
    </location>
</feature>
<dbReference type="InterPro" id="IPR008276">
    <property type="entry name" value="C_nuclsd_transpt"/>
</dbReference>
<dbReference type="Pfam" id="PF01773">
    <property type="entry name" value="Nucleos_tra2_N"/>
    <property type="match status" value="1"/>
</dbReference>
<name>A0A0A1TN00_9HYPO</name>
<protein>
    <submittedName>
        <fullName evidence="12">Uncharacterized protein</fullName>
    </submittedName>
</protein>
<dbReference type="PANTHER" id="PTHR10590">
    <property type="entry name" value="SODIUM/NUCLEOSIDE COTRANSPORTER"/>
    <property type="match status" value="1"/>
</dbReference>
<feature type="transmembrane region" description="Helical" evidence="8">
    <location>
        <begin position="438"/>
        <end position="460"/>
    </location>
</feature>
<dbReference type="PANTHER" id="PTHR10590:SF4">
    <property type="entry name" value="SOLUTE CARRIER FAMILY 28 MEMBER 3"/>
    <property type="match status" value="1"/>
</dbReference>
<feature type="transmembrane region" description="Helical" evidence="8">
    <location>
        <begin position="577"/>
        <end position="596"/>
    </location>
</feature>
<dbReference type="InterPro" id="IPR002668">
    <property type="entry name" value="CNT_N_dom"/>
</dbReference>
<dbReference type="GO" id="GO:0015293">
    <property type="term" value="F:symporter activity"/>
    <property type="evidence" value="ECO:0007669"/>
    <property type="project" value="TreeGrafter"/>
</dbReference>
<keyword evidence="5 8" id="KW-1133">Transmembrane helix</keyword>
<feature type="transmembrane region" description="Helical" evidence="8">
    <location>
        <begin position="186"/>
        <end position="203"/>
    </location>
</feature>
<feature type="transmembrane region" description="Helical" evidence="8">
    <location>
        <begin position="155"/>
        <end position="174"/>
    </location>
</feature>
<dbReference type="EMBL" id="CDHN01000004">
    <property type="protein sequence ID" value="CEJ92548.1"/>
    <property type="molecule type" value="Genomic_DNA"/>
</dbReference>
<dbReference type="GO" id="GO:0005886">
    <property type="term" value="C:plasma membrane"/>
    <property type="evidence" value="ECO:0007669"/>
    <property type="project" value="UniProtKB-SubCell"/>
</dbReference>
<dbReference type="HOGENOM" id="CLU_016813_1_0_1"/>
<proteinExistence type="inferred from homology"/>
<dbReference type="InterPro" id="IPR011657">
    <property type="entry name" value="CNT_C_dom"/>
</dbReference>
<dbReference type="OrthoDB" id="6075923at2759"/>
<comment type="subcellular location">
    <subcellularLocation>
        <location evidence="1">Cell membrane</location>
        <topology evidence="1">Multi-pass membrane protein</topology>
    </subcellularLocation>
</comment>
<evidence type="ECO:0000256" key="8">
    <source>
        <dbReference type="SAM" id="Phobius"/>
    </source>
</evidence>
<gene>
    <name evidence="12" type="ORF">VHEMI08194</name>
</gene>
<feature type="transmembrane region" description="Helical" evidence="8">
    <location>
        <begin position="480"/>
        <end position="497"/>
    </location>
</feature>
<dbReference type="Pfam" id="PF07670">
    <property type="entry name" value="Gate"/>
    <property type="match status" value="1"/>
</dbReference>
<feature type="transmembrane region" description="Helical" evidence="8">
    <location>
        <begin position="82"/>
        <end position="102"/>
    </location>
</feature>
<evidence type="ECO:0000313" key="13">
    <source>
        <dbReference type="Proteomes" id="UP000039046"/>
    </source>
</evidence>
<sequence>MANDILPEGEAHKAAYVDATSMPDEKQTLKSTQQHGVDRVSPSATPDYSDQEKGQTHIVPAADDKPARRNAGNFMGSQTRHFWNAFFAVFFTGWWIASLVLHAKNMNWVVPFLVWLCVMLRIFFNYVPSRYLSKILRTVWKHSALIVYNAIPAKLRTIVGAAFSVAVVLIGTFVSEESEDNTRANRAVSIFGIIVFLFTFWATSRNRRRVNWRTVIVGMLAQYVIGLFVLRTGVGYDIFRFVADRAGDLLGFARAGVQFLTTPEVSQYKWFFFSVVPAIVFFISIVQILFYIGFLQWFVRKLATFVFWALGASGAEAVVAAATPFIGQGESAMLVRPFVPHMTDAEIHQIMTCGFATISGSVLVAYIGFGFNKEALVSSCIMSIPASIAISKLRWPETEETLTAGKVVIPEDEESKSENVLHAFANGTWLGLKIGGTIVASLLCVIALVYLVNGLMGWWGSYLNITDPFHDATQPDTLKLQLVLGYLLYPITFLLGVPRQDIMKIARVIAEKIITNEFNAFLALGALKDISPRSRLIGTYAICGFGNISSMGIQIGILSQLAPTRGGDVARIAPSALISGIMATLTTAAVAGLVVTNQASLTAPAS</sequence>
<feature type="domain" description="Nucleoside transporter/FeoB GTPase Gate" evidence="11">
    <location>
        <begin position="272"/>
        <end position="369"/>
    </location>
</feature>
<keyword evidence="3" id="KW-1003">Cell membrane</keyword>
<evidence type="ECO:0000256" key="3">
    <source>
        <dbReference type="ARBA" id="ARBA00022475"/>
    </source>
</evidence>
<evidence type="ECO:0000256" key="7">
    <source>
        <dbReference type="SAM" id="MobiDB-lite"/>
    </source>
</evidence>
<evidence type="ECO:0000259" key="9">
    <source>
        <dbReference type="Pfam" id="PF01773"/>
    </source>
</evidence>
<keyword evidence="6 8" id="KW-0472">Membrane</keyword>
<evidence type="ECO:0000256" key="5">
    <source>
        <dbReference type="ARBA" id="ARBA00022989"/>
    </source>
</evidence>
<feature type="domain" description="Concentrative nucleoside transporter N-terminal" evidence="9">
    <location>
        <begin position="191"/>
        <end position="262"/>
    </location>
</feature>
<evidence type="ECO:0000256" key="4">
    <source>
        <dbReference type="ARBA" id="ARBA00022692"/>
    </source>
</evidence>
<feature type="transmembrane region" description="Helical" evidence="8">
    <location>
        <begin position="347"/>
        <end position="369"/>
    </location>
</feature>
<feature type="region of interest" description="Disordered" evidence="7">
    <location>
        <begin position="16"/>
        <end position="55"/>
    </location>
</feature>
<accession>A0A0A1TN00</accession>
<evidence type="ECO:0000313" key="12">
    <source>
        <dbReference type="EMBL" id="CEJ92548.1"/>
    </source>
</evidence>
<dbReference type="STRING" id="1531966.A0A0A1TN00"/>
<evidence type="ECO:0000259" key="10">
    <source>
        <dbReference type="Pfam" id="PF07662"/>
    </source>
</evidence>
<evidence type="ECO:0000256" key="6">
    <source>
        <dbReference type="ARBA" id="ARBA00023136"/>
    </source>
</evidence>
<dbReference type="Pfam" id="PF07662">
    <property type="entry name" value="Nucleos_tra2_C"/>
    <property type="match status" value="1"/>
</dbReference>
<evidence type="ECO:0000256" key="1">
    <source>
        <dbReference type="ARBA" id="ARBA00004651"/>
    </source>
</evidence>
<comment type="similarity">
    <text evidence="2">Belongs to the concentrative nucleoside transporter (CNT) (TC 2.A.41) family.</text>
</comment>
<dbReference type="GO" id="GO:0005337">
    <property type="term" value="F:nucleoside transmembrane transporter activity"/>
    <property type="evidence" value="ECO:0007669"/>
    <property type="project" value="InterPro"/>
</dbReference>
<evidence type="ECO:0000259" key="11">
    <source>
        <dbReference type="Pfam" id="PF07670"/>
    </source>
</evidence>
<dbReference type="InterPro" id="IPR011642">
    <property type="entry name" value="Gate_dom"/>
</dbReference>
<feature type="transmembrane region" description="Helical" evidence="8">
    <location>
        <begin position="270"/>
        <end position="293"/>
    </location>
</feature>